<dbReference type="RefSeq" id="WP_078789596.1">
    <property type="nucleotide sequence ID" value="NZ_FUWR01000005.1"/>
</dbReference>
<dbReference type="EC" id="2.7.13.3" evidence="3"/>
<accession>A0A1T4MIH3</accession>
<keyword evidence="14" id="KW-1185">Reference proteome</keyword>
<dbReference type="PROSITE" id="PS50109">
    <property type="entry name" value="HIS_KIN"/>
    <property type="match status" value="1"/>
</dbReference>
<dbReference type="GO" id="GO:0000155">
    <property type="term" value="F:phosphorelay sensor kinase activity"/>
    <property type="evidence" value="ECO:0007669"/>
    <property type="project" value="InterPro"/>
</dbReference>
<dbReference type="Proteomes" id="UP000190102">
    <property type="component" value="Unassembled WGS sequence"/>
</dbReference>
<evidence type="ECO:0000256" key="4">
    <source>
        <dbReference type="ARBA" id="ARBA00022475"/>
    </source>
</evidence>
<dbReference type="CDD" id="cd00082">
    <property type="entry name" value="HisKA"/>
    <property type="match status" value="1"/>
</dbReference>
<dbReference type="InterPro" id="IPR033479">
    <property type="entry name" value="dCache_1"/>
</dbReference>
<keyword evidence="5" id="KW-0597">Phosphoprotein</keyword>
<evidence type="ECO:0000256" key="6">
    <source>
        <dbReference type="ARBA" id="ARBA00022679"/>
    </source>
</evidence>
<dbReference type="PANTHER" id="PTHR43065">
    <property type="entry name" value="SENSOR HISTIDINE KINASE"/>
    <property type="match status" value="1"/>
</dbReference>
<evidence type="ECO:0000256" key="10">
    <source>
        <dbReference type="ARBA" id="ARBA00023136"/>
    </source>
</evidence>
<evidence type="ECO:0000256" key="5">
    <source>
        <dbReference type="ARBA" id="ARBA00022553"/>
    </source>
</evidence>
<feature type="transmembrane region" description="Helical" evidence="11">
    <location>
        <begin position="276"/>
        <end position="301"/>
    </location>
</feature>
<dbReference type="SMART" id="SM00304">
    <property type="entry name" value="HAMP"/>
    <property type="match status" value="1"/>
</dbReference>
<dbReference type="InterPro" id="IPR003594">
    <property type="entry name" value="HATPase_dom"/>
</dbReference>
<evidence type="ECO:0000313" key="13">
    <source>
        <dbReference type="EMBL" id="SJZ66762.1"/>
    </source>
</evidence>
<dbReference type="GO" id="GO:0005886">
    <property type="term" value="C:plasma membrane"/>
    <property type="evidence" value="ECO:0007669"/>
    <property type="project" value="UniProtKB-SubCell"/>
</dbReference>
<evidence type="ECO:0000256" key="9">
    <source>
        <dbReference type="ARBA" id="ARBA00022989"/>
    </source>
</evidence>
<dbReference type="Pfam" id="PF00512">
    <property type="entry name" value="HisKA"/>
    <property type="match status" value="1"/>
</dbReference>
<keyword evidence="9 11" id="KW-1133">Transmembrane helix</keyword>
<keyword evidence="10 11" id="KW-0472">Membrane</keyword>
<dbReference type="InterPro" id="IPR036890">
    <property type="entry name" value="HATPase_C_sf"/>
</dbReference>
<keyword evidence="8 13" id="KW-0418">Kinase</keyword>
<dbReference type="AlphaFoldDB" id="A0A1T4MIH3"/>
<dbReference type="PRINTS" id="PR00344">
    <property type="entry name" value="BCTRLSENSOR"/>
</dbReference>
<dbReference type="SUPFAM" id="SSF47384">
    <property type="entry name" value="Homodimeric domain of signal transducing histidine kinase"/>
    <property type="match status" value="1"/>
</dbReference>
<protein>
    <recommendedName>
        <fullName evidence="3">histidine kinase</fullName>
        <ecNumber evidence="3">2.7.13.3</ecNumber>
    </recommendedName>
</protein>
<dbReference type="STRING" id="115783.SAMN02745119_01312"/>
<dbReference type="Gene3D" id="1.10.287.130">
    <property type="match status" value="1"/>
</dbReference>
<dbReference type="PANTHER" id="PTHR43065:SF42">
    <property type="entry name" value="TWO-COMPONENT SENSOR PPRA"/>
    <property type="match status" value="1"/>
</dbReference>
<evidence type="ECO:0000256" key="8">
    <source>
        <dbReference type="ARBA" id="ARBA00022777"/>
    </source>
</evidence>
<comment type="subcellular location">
    <subcellularLocation>
        <location evidence="2">Cell membrane</location>
        <topology evidence="2">Multi-pass membrane protein</topology>
    </subcellularLocation>
</comment>
<sequence>MAMAVRPLRHMLVRFAALVTLLPLGLSALLGSLWLLPQAEQEIASYHRQLALTIAGQVDSFFKTSRVTAVSVAGVIDHDEHVATVQKAIATNLQLLKRLRAMYLVDAGGRVRAVGVNKMSAALQNDLLGLDLSRNELFQKAKSTGAEQWSDSFLSVVGGGLSVAVAVPTGTNVVIAEFDLAYLSEFLQQTTPVSDQVIMLIDRRGQVVADQAGTWTAQQLNLSNIPLIRDRLNSSKEVHGRLVLNGVEMVGSLHRIGTVDWWVLVARPTQTAYRQLWTSLGIMAVALSATTLAAFGVAMVLTRRMSQRFESLAEHAQLITRGGAATDWPHSNVAEFNALADSLQKMSGSLHERARLLEDEIAERQQVQEQLHEKALLLEQEVAERVLAEQSLQVKQTQLETLNLTLEDRVRQELAKNREKDAIMIQQGRLAAMGEMISNIAHQWRQPLNELAIMVQTLRLEYDDNLLNGERIDEFTDDCMNTIQHMSQTINTFRDFFKQNRAVQQFDLSTAITATANLLQASLQAAGISLKLDLQPGCLLQGQPNDFSQVVLNILNNARDALLTRAVPAPAVTVTTQQVQGMAQITVEDNGGGIAADIVDKIFDPYFTTKHKAQGTGLGLYISKKIIEENFNGTIEVESCSGGTRFRIVVPVKAPDLQQQNSA</sequence>
<dbReference type="InterPro" id="IPR036097">
    <property type="entry name" value="HisK_dim/P_sf"/>
</dbReference>
<evidence type="ECO:0000256" key="11">
    <source>
        <dbReference type="SAM" id="Phobius"/>
    </source>
</evidence>
<dbReference type="CDD" id="cd18774">
    <property type="entry name" value="PDC2_HK_sensor"/>
    <property type="match status" value="1"/>
</dbReference>
<dbReference type="InterPro" id="IPR004358">
    <property type="entry name" value="Sig_transdc_His_kin-like_C"/>
</dbReference>
<dbReference type="InterPro" id="IPR003661">
    <property type="entry name" value="HisK_dim/P_dom"/>
</dbReference>
<dbReference type="InterPro" id="IPR005467">
    <property type="entry name" value="His_kinase_dom"/>
</dbReference>
<organism evidence="13 14">
    <name type="scientific">Trichlorobacter thiogenes</name>
    <dbReference type="NCBI Taxonomy" id="115783"/>
    <lineage>
        <taxon>Bacteria</taxon>
        <taxon>Pseudomonadati</taxon>
        <taxon>Thermodesulfobacteriota</taxon>
        <taxon>Desulfuromonadia</taxon>
        <taxon>Geobacterales</taxon>
        <taxon>Geobacteraceae</taxon>
        <taxon>Trichlorobacter</taxon>
    </lineage>
</organism>
<dbReference type="SMART" id="SM00387">
    <property type="entry name" value="HATPase_c"/>
    <property type="match status" value="1"/>
</dbReference>
<dbReference type="EMBL" id="FUWR01000005">
    <property type="protein sequence ID" value="SJZ66762.1"/>
    <property type="molecule type" value="Genomic_DNA"/>
</dbReference>
<name>A0A1T4MIH3_9BACT</name>
<keyword evidence="4" id="KW-1003">Cell membrane</keyword>
<evidence type="ECO:0000256" key="2">
    <source>
        <dbReference type="ARBA" id="ARBA00004651"/>
    </source>
</evidence>
<dbReference type="Gene3D" id="3.30.450.20">
    <property type="entry name" value="PAS domain"/>
    <property type="match status" value="1"/>
</dbReference>
<dbReference type="Pfam" id="PF02743">
    <property type="entry name" value="dCache_1"/>
    <property type="match status" value="1"/>
</dbReference>
<evidence type="ECO:0000256" key="7">
    <source>
        <dbReference type="ARBA" id="ARBA00022692"/>
    </source>
</evidence>
<evidence type="ECO:0000256" key="1">
    <source>
        <dbReference type="ARBA" id="ARBA00000085"/>
    </source>
</evidence>
<keyword evidence="7 11" id="KW-0812">Transmembrane</keyword>
<evidence type="ECO:0000259" key="12">
    <source>
        <dbReference type="PROSITE" id="PS50109"/>
    </source>
</evidence>
<proteinExistence type="predicted"/>
<evidence type="ECO:0000256" key="3">
    <source>
        <dbReference type="ARBA" id="ARBA00012438"/>
    </source>
</evidence>
<dbReference type="Gene3D" id="3.30.565.10">
    <property type="entry name" value="Histidine kinase-like ATPase, C-terminal domain"/>
    <property type="match status" value="1"/>
</dbReference>
<dbReference type="CDD" id="cd18773">
    <property type="entry name" value="PDC1_HK_sensor"/>
    <property type="match status" value="1"/>
</dbReference>
<dbReference type="Gene3D" id="6.10.340.10">
    <property type="match status" value="1"/>
</dbReference>
<dbReference type="SMART" id="SM00388">
    <property type="entry name" value="HisKA"/>
    <property type="match status" value="1"/>
</dbReference>
<reference evidence="14" key="1">
    <citation type="submission" date="2017-02" db="EMBL/GenBank/DDBJ databases">
        <authorList>
            <person name="Varghese N."/>
            <person name="Submissions S."/>
        </authorList>
    </citation>
    <scope>NUCLEOTIDE SEQUENCE [LARGE SCALE GENOMIC DNA]</scope>
    <source>
        <strain evidence="14">ATCC BAA-34</strain>
    </source>
</reference>
<gene>
    <name evidence="13" type="ORF">SAMN02745119_01312</name>
</gene>
<comment type="catalytic activity">
    <reaction evidence="1">
        <text>ATP + protein L-histidine = ADP + protein N-phospho-L-histidine.</text>
        <dbReference type="EC" id="2.7.13.3"/>
    </reaction>
</comment>
<dbReference type="InterPro" id="IPR003660">
    <property type="entry name" value="HAMP_dom"/>
</dbReference>
<keyword evidence="6" id="KW-0808">Transferase</keyword>
<evidence type="ECO:0000313" key="14">
    <source>
        <dbReference type="Proteomes" id="UP000190102"/>
    </source>
</evidence>
<dbReference type="SUPFAM" id="SSF55874">
    <property type="entry name" value="ATPase domain of HSP90 chaperone/DNA topoisomerase II/histidine kinase"/>
    <property type="match status" value="1"/>
</dbReference>
<dbReference type="Pfam" id="PF02518">
    <property type="entry name" value="HATPase_c"/>
    <property type="match status" value="1"/>
</dbReference>
<feature type="domain" description="Histidine kinase" evidence="12">
    <location>
        <begin position="439"/>
        <end position="654"/>
    </location>
</feature>